<organism evidence="1 2">
    <name type="scientific">Paenibacillus tianmuensis</name>
    <dbReference type="NCBI Taxonomy" id="624147"/>
    <lineage>
        <taxon>Bacteria</taxon>
        <taxon>Bacillati</taxon>
        <taxon>Bacillota</taxon>
        <taxon>Bacilli</taxon>
        <taxon>Bacillales</taxon>
        <taxon>Paenibacillaceae</taxon>
        <taxon>Paenibacillus</taxon>
    </lineage>
</organism>
<accession>A0A1G4P9F5</accession>
<dbReference type="RefSeq" id="WP_090666043.1">
    <property type="nucleotide sequence ID" value="NZ_FMTT01000001.1"/>
</dbReference>
<evidence type="ECO:0000313" key="1">
    <source>
        <dbReference type="EMBL" id="SCW28872.1"/>
    </source>
</evidence>
<gene>
    <name evidence="1" type="ORF">SAMN04487970_1001296</name>
</gene>
<dbReference type="STRING" id="624147.SAMN04487970_1001296"/>
<reference evidence="2" key="1">
    <citation type="submission" date="2016-10" db="EMBL/GenBank/DDBJ databases">
        <authorList>
            <person name="Varghese N."/>
            <person name="Submissions S."/>
        </authorList>
    </citation>
    <scope>NUCLEOTIDE SEQUENCE [LARGE SCALE GENOMIC DNA]</scope>
    <source>
        <strain evidence="2">CGMCC 1.8946</strain>
    </source>
</reference>
<sequence length="229" mass="25723">MAKRNKHPYEKLNIGIVEQYSKIVPRSELQQWLDKGWLEAPGYAGFLYEAEDHETMLLGIPQRLTDGGPERLIGAEIVDFGANYGTYGMGGPGFFGLTLVTPEGEERTLVYAVWESAEYILLDDRVLSCHPSHYGRFHPWLSDYANGDIPNWDELTGELIGAKIESAVVAEDTLSIRIRSRNQPRTLEYTKKDGRLPPMGNGNRRKAAFRQGVIGDYLLLVEDGTVLHV</sequence>
<dbReference type="OrthoDB" id="2627408at2"/>
<keyword evidence="2" id="KW-1185">Reference proteome</keyword>
<proteinExistence type="predicted"/>
<dbReference type="EMBL" id="FMTT01000001">
    <property type="protein sequence ID" value="SCW28872.1"/>
    <property type="molecule type" value="Genomic_DNA"/>
</dbReference>
<name>A0A1G4P9F5_9BACL</name>
<evidence type="ECO:0000313" key="2">
    <source>
        <dbReference type="Proteomes" id="UP000198601"/>
    </source>
</evidence>
<protein>
    <submittedName>
        <fullName evidence="1">Uncharacterized protein</fullName>
    </submittedName>
</protein>
<dbReference type="AlphaFoldDB" id="A0A1G4P9F5"/>
<dbReference type="Proteomes" id="UP000198601">
    <property type="component" value="Unassembled WGS sequence"/>
</dbReference>